<dbReference type="GO" id="GO:0000976">
    <property type="term" value="F:transcription cis-regulatory region binding"/>
    <property type="evidence" value="ECO:0007669"/>
    <property type="project" value="TreeGrafter"/>
</dbReference>
<accession>A0A7C9M7C5</accession>
<reference evidence="6 7" key="1">
    <citation type="submission" date="2019-12" db="EMBL/GenBank/DDBJ databases">
        <title>Deinococcus sp. HMF7620 Genome sequencing and assembly.</title>
        <authorList>
            <person name="Kang H."/>
            <person name="Kim H."/>
            <person name="Joh K."/>
        </authorList>
    </citation>
    <scope>NUCLEOTIDE SEQUENCE [LARGE SCALE GENOMIC DNA]</scope>
    <source>
        <strain evidence="6 7">HMF7620</strain>
    </source>
</reference>
<dbReference type="PROSITE" id="PS50977">
    <property type="entry name" value="HTH_TETR_2"/>
    <property type="match status" value="1"/>
</dbReference>
<dbReference type="PANTHER" id="PTHR30055">
    <property type="entry name" value="HTH-TYPE TRANSCRIPTIONAL REGULATOR RUTR"/>
    <property type="match status" value="1"/>
</dbReference>
<dbReference type="Proteomes" id="UP000483286">
    <property type="component" value="Unassembled WGS sequence"/>
</dbReference>
<evidence type="ECO:0000256" key="4">
    <source>
        <dbReference type="PROSITE-ProRule" id="PRU00335"/>
    </source>
</evidence>
<evidence type="ECO:0000313" key="6">
    <source>
        <dbReference type="EMBL" id="MVN86203.1"/>
    </source>
</evidence>
<evidence type="ECO:0000256" key="3">
    <source>
        <dbReference type="ARBA" id="ARBA00023163"/>
    </source>
</evidence>
<keyword evidence="2 4" id="KW-0238">DNA-binding</keyword>
<organism evidence="6 7">
    <name type="scientific">Deinococcus arboris</name>
    <dbReference type="NCBI Taxonomy" id="2682977"/>
    <lineage>
        <taxon>Bacteria</taxon>
        <taxon>Thermotogati</taxon>
        <taxon>Deinococcota</taxon>
        <taxon>Deinococci</taxon>
        <taxon>Deinococcales</taxon>
        <taxon>Deinococcaceae</taxon>
        <taxon>Deinococcus</taxon>
    </lineage>
</organism>
<dbReference type="PROSITE" id="PS01081">
    <property type="entry name" value="HTH_TETR_1"/>
    <property type="match status" value="1"/>
</dbReference>
<dbReference type="InterPro" id="IPR001647">
    <property type="entry name" value="HTH_TetR"/>
</dbReference>
<evidence type="ECO:0000313" key="7">
    <source>
        <dbReference type="Proteomes" id="UP000483286"/>
    </source>
</evidence>
<dbReference type="SUPFAM" id="SSF46689">
    <property type="entry name" value="Homeodomain-like"/>
    <property type="match status" value="1"/>
</dbReference>
<dbReference type="FunFam" id="1.10.10.60:FF:000141">
    <property type="entry name" value="TetR family transcriptional regulator"/>
    <property type="match status" value="1"/>
</dbReference>
<proteinExistence type="predicted"/>
<keyword evidence="3" id="KW-0804">Transcription</keyword>
<sequence>MTASPARRLPSADRRQQLLSASEALFTAHGFEAVSMGDIAAALGISRPTVYSYFASTADLLSELLEGHLADLERRLVPLLTGTHAQRPLAAIFQLLVGERALLTLLGSGSGPTFAARRLAVLAGLEERLSQSLHPPEGRTRTPYLLTCVTLLLQATATHAVTAGLSPDQTAQLAGTLERFINAGLQGLDDEGGPARNL</sequence>
<dbReference type="RefSeq" id="WP_157458263.1">
    <property type="nucleotide sequence ID" value="NZ_WQLB01000005.1"/>
</dbReference>
<dbReference type="Gene3D" id="1.10.357.10">
    <property type="entry name" value="Tetracycline Repressor, domain 2"/>
    <property type="match status" value="1"/>
</dbReference>
<dbReference type="Pfam" id="PF00440">
    <property type="entry name" value="TetR_N"/>
    <property type="match status" value="1"/>
</dbReference>
<evidence type="ECO:0000256" key="2">
    <source>
        <dbReference type="ARBA" id="ARBA00023125"/>
    </source>
</evidence>
<dbReference type="GO" id="GO:0003700">
    <property type="term" value="F:DNA-binding transcription factor activity"/>
    <property type="evidence" value="ECO:0007669"/>
    <property type="project" value="TreeGrafter"/>
</dbReference>
<dbReference type="InterPro" id="IPR050109">
    <property type="entry name" value="HTH-type_TetR-like_transc_reg"/>
</dbReference>
<comment type="caution">
    <text evidence="6">The sequence shown here is derived from an EMBL/GenBank/DDBJ whole genome shotgun (WGS) entry which is preliminary data.</text>
</comment>
<protein>
    <submittedName>
        <fullName evidence="6">TetR family transcriptional regulator</fullName>
    </submittedName>
</protein>
<feature type="domain" description="HTH tetR-type" evidence="5">
    <location>
        <begin position="12"/>
        <end position="72"/>
    </location>
</feature>
<evidence type="ECO:0000256" key="1">
    <source>
        <dbReference type="ARBA" id="ARBA00023015"/>
    </source>
</evidence>
<dbReference type="InterPro" id="IPR023772">
    <property type="entry name" value="DNA-bd_HTH_TetR-type_CS"/>
</dbReference>
<keyword evidence="7" id="KW-1185">Reference proteome</keyword>
<dbReference type="EMBL" id="WQLB01000005">
    <property type="protein sequence ID" value="MVN86203.1"/>
    <property type="molecule type" value="Genomic_DNA"/>
</dbReference>
<keyword evidence="1" id="KW-0805">Transcription regulation</keyword>
<dbReference type="PANTHER" id="PTHR30055:SF184">
    <property type="entry name" value="HTH-TYPE TRANSCRIPTIONAL REGULATOR ETHR"/>
    <property type="match status" value="1"/>
</dbReference>
<dbReference type="PRINTS" id="PR00455">
    <property type="entry name" value="HTHTETR"/>
</dbReference>
<name>A0A7C9M7C5_9DEIO</name>
<feature type="DNA-binding region" description="H-T-H motif" evidence="4">
    <location>
        <begin position="35"/>
        <end position="54"/>
    </location>
</feature>
<dbReference type="AlphaFoldDB" id="A0A7C9M7C5"/>
<dbReference type="InterPro" id="IPR009057">
    <property type="entry name" value="Homeodomain-like_sf"/>
</dbReference>
<gene>
    <name evidence="6" type="ORF">GO986_05440</name>
</gene>
<evidence type="ECO:0000259" key="5">
    <source>
        <dbReference type="PROSITE" id="PS50977"/>
    </source>
</evidence>